<sequence length="56" mass="6552">MPRNKLKSDHPIGSPEWKKEWREYCRKYDREITVNGIALLFLILLVLTVLKIGGVI</sequence>
<dbReference type="AlphaFoldDB" id="A0A0F9APY9"/>
<proteinExistence type="predicted"/>
<keyword evidence="1" id="KW-1133">Transmembrane helix</keyword>
<keyword evidence="1" id="KW-0812">Transmembrane</keyword>
<keyword evidence="1" id="KW-0472">Membrane</keyword>
<feature type="transmembrane region" description="Helical" evidence="1">
    <location>
        <begin position="32"/>
        <end position="53"/>
    </location>
</feature>
<gene>
    <name evidence="2" type="ORF">LCGC14_2885370</name>
</gene>
<organism evidence="2">
    <name type="scientific">marine sediment metagenome</name>
    <dbReference type="NCBI Taxonomy" id="412755"/>
    <lineage>
        <taxon>unclassified sequences</taxon>
        <taxon>metagenomes</taxon>
        <taxon>ecological metagenomes</taxon>
    </lineage>
</organism>
<evidence type="ECO:0000313" key="2">
    <source>
        <dbReference type="EMBL" id="KKK74276.1"/>
    </source>
</evidence>
<evidence type="ECO:0000256" key="1">
    <source>
        <dbReference type="SAM" id="Phobius"/>
    </source>
</evidence>
<reference evidence="2" key="1">
    <citation type="journal article" date="2015" name="Nature">
        <title>Complex archaea that bridge the gap between prokaryotes and eukaryotes.</title>
        <authorList>
            <person name="Spang A."/>
            <person name="Saw J.H."/>
            <person name="Jorgensen S.L."/>
            <person name="Zaremba-Niedzwiedzka K."/>
            <person name="Martijn J."/>
            <person name="Lind A.E."/>
            <person name="van Eijk R."/>
            <person name="Schleper C."/>
            <person name="Guy L."/>
            <person name="Ettema T.J."/>
        </authorList>
    </citation>
    <scope>NUCLEOTIDE SEQUENCE</scope>
</reference>
<dbReference type="EMBL" id="LAZR01056395">
    <property type="protein sequence ID" value="KKK74276.1"/>
    <property type="molecule type" value="Genomic_DNA"/>
</dbReference>
<accession>A0A0F9APY9</accession>
<protein>
    <submittedName>
        <fullName evidence="2">Uncharacterized protein</fullName>
    </submittedName>
</protein>
<comment type="caution">
    <text evidence="2">The sequence shown here is derived from an EMBL/GenBank/DDBJ whole genome shotgun (WGS) entry which is preliminary data.</text>
</comment>
<name>A0A0F9APY9_9ZZZZ</name>